<proteinExistence type="predicted"/>
<dbReference type="RefSeq" id="WP_074715741.1">
    <property type="nucleotide sequence ID" value="NZ_FNWV01000004.1"/>
</dbReference>
<feature type="transmembrane region" description="Helical" evidence="1">
    <location>
        <begin position="137"/>
        <end position="158"/>
    </location>
</feature>
<dbReference type="Proteomes" id="UP000183190">
    <property type="component" value="Unassembled WGS sequence"/>
</dbReference>
<feature type="transmembrane region" description="Helical" evidence="1">
    <location>
        <begin position="87"/>
        <end position="108"/>
    </location>
</feature>
<dbReference type="OrthoDB" id="1821642at2"/>
<evidence type="ECO:0000313" key="2">
    <source>
        <dbReference type="EMBL" id="SEH55015.1"/>
    </source>
</evidence>
<protein>
    <submittedName>
        <fullName evidence="2">Uncharacterized protein</fullName>
    </submittedName>
</protein>
<keyword evidence="1" id="KW-0472">Membrane</keyword>
<gene>
    <name evidence="2" type="ORF">SAMN02910265_01359</name>
</gene>
<feature type="transmembrane region" description="Helical" evidence="1">
    <location>
        <begin position="54"/>
        <end position="75"/>
    </location>
</feature>
<organism evidence="2 3">
    <name type="scientific">Ruminococcus flavefaciens</name>
    <dbReference type="NCBI Taxonomy" id="1265"/>
    <lineage>
        <taxon>Bacteria</taxon>
        <taxon>Bacillati</taxon>
        <taxon>Bacillota</taxon>
        <taxon>Clostridia</taxon>
        <taxon>Eubacteriales</taxon>
        <taxon>Oscillospiraceae</taxon>
        <taxon>Ruminococcus</taxon>
    </lineage>
</organism>
<dbReference type="AlphaFoldDB" id="A0A1H6J7S1"/>
<evidence type="ECO:0000256" key="1">
    <source>
        <dbReference type="SAM" id="Phobius"/>
    </source>
</evidence>
<dbReference type="EMBL" id="FNWV01000004">
    <property type="protein sequence ID" value="SEH55015.1"/>
    <property type="molecule type" value="Genomic_DNA"/>
</dbReference>
<keyword evidence="1" id="KW-0812">Transmembrane</keyword>
<evidence type="ECO:0000313" key="3">
    <source>
        <dbReference type="Proteomes" id="UP000183190"/>
    </source>
</evidence>
<sequence length="173" mass="19118">MQKSNTLKITLLTSALFCIIKLALDIFFIMYNHLSLYTALFGETVKSETLPANIKFGLMLEALIVSAPICVLASINCAYKDLKKKRGIITIVLAVLLFLTDYGCSMLVNRIIRNNIKEKYGKDIMDIVTQVNSLRGLSGFLVCAAFVMVCCCASIEIYGGNLAESRKLEEKSA</sequence>
<feature type="transmembrane region" description="Helical" evidence="1">
    <location>
        <begin position="12"/>
        <end position="34"/>
    </location>
</feature>
<keyword evidence="1" id="KW-1133">Transmembrane helix</keyword>
<name>A0A1H6J7S1_RUMFL</name>
<reference evidence="2 3" key="1">
    <citation type="submission" date="2016-10" db="EMBL/GenBank/DDBJ databases">
        <authorList>
            <person name="de Groot N.N."/>
        </authorList>
    </citation>
    <scope>NUCLEOTIDE SEQUENCE [LARGE SCALE GENOMIC DNA]</scope>
    <source>
        <strain evidence="2 3">YAD2003</strain>
    </source>
</reference>
<accession>A0A1H6J7S1</accession>